<dbReference type="Proteomes" id="UP001060275">
    <property type="component" value="Unassembled WGS sequence"/>
</dbReference>
<evidence type="ECO:0000313" key="3">
    <source>
        <dbReference type="Proteomes" id="UP001060275"/>
    </source>
</evidence>
<comment type="caution">
    <text evidence="2">The sequence shown here is derived from an EMBL/GenBank/DDBJ whole genome shotgun (WGS) entry which is preliminary data.</text>
</comment>
<dbReference type="InterPro" id="IPR054189">
    <property type="entry name" value="DUF6894"/>
</dbReference>
<dbReference type="EMBL" id="JAMWDU010000003">
    <property type="protein sequence ID" value="MCP8887375.1"/>
    <property type="molecule type" value="Genomic_DNA"/>
</dbReference>
<dbReference type="Pfam" id="PF21834">
    <property type="entry name" value="DUF6894"/>
    <property type="match status" value="1"/>
</dbReference>
<gene>
    <name evidence="2" type="ORF">NF348_09685</name>
</gene>
<evidence type="ECO:0000313" key="2">
    <source>
        <dbReference type="EMBL" id="MCP8887375.1"/>
    </source>
</evidence>
<reference evidence="2" key="1">
    <citation type="submission" date="2022-06" db="EMBL/GenBank/DDBJ databases">
        <title>Devosia sp. XJ19-45 genome assembly.</title>
        <authorList>
            <person name="Li B."/>
            <person name="Cai M."/>
            <person name="Nie G."/>
            <person name="Li W."/>
        </authorList>
    </citation>
    <scope>NUCLEOTIDE SEQUENCE</scope>
    <source>
        <strain evidence="2">XJ19-45</strain>
    </source>
</reference>
<evidence type="ECO:0000259" key="1">
    <source>
        <dbReference type="Pfam" id="PF21834"/>
    </source>
</evidence>
<dbReference type="RefSeq" id="WP_254674454.1">
    <property type="nucleotide sequence ID" value="NZ_JAMWDU010000003.1"/>
</dbReference>
<protein>
    <recommendedName>
        <fullName evidence="1">DUF6894 domain-containing protein</fullName>
    </recommendedName>
</protein>
<feature type="domain" description="DUF6894" evidence="1">
    <location>
        <begin position="4"/>
        <end position="66"/>
    </location>
</feature>
<name>A0A9Q4APC3_9HYPH</name>
<keyword evidence="3" id="KW-1185">Reference proteome</keyword>
<sequence>MPTYFFDIHQADGRVDDDTIGAEFPDNAHALKEAERALGDMAADAAHDPKAQEIKVTVRDDLGQIVGYRAANFESENFDG</sequence>
<accession>A0A9Q4APC3</accession>
<proteinExistence type="predicted"/>
<organism evidence="2 3">
    <name type="scientific">Devosia ureilytica</name>
    <dbReference type="NCBI Taxonomy" id="2952754"/>
    <lineage>
        <taxon>Bacteria</taxon>
        <taxon>Pseudomonadati</taxon>
        <taxon>Pseudomonadota</taxon>
        <taxon>Alphaproteobacteria</taxon>
        <taxon>Hyphomicrobiales</taxon>
        <taxon>Devosiaceae</taxon>
        <taxon>Devosia</taxon>
    </lineage>
</organism>
<dbReference type="AlphaFoldDB" id="A0A9Q4APC3"/>